<proteinExistence type="evidence at transcript level"/>
<dbReference type="PANTHER" id="PTHR23428">
    <property type="entry name" value="HISTONE H2B"/>
    <property type="match status" value="1"/>
</dbReference>
<dbReference type="AlphaFoldDB" id="E3UGH3"/>
<name>E3UGH3_AMPCA</name>
<dbReference type="SUPFAM" id="SSF47113">
    <property type="entry name" value="Histone-fold"/>
    <property type="match status" value="1"/>
</dbReference>
<dbReference type="InterPro" id="IPR009072">
    <property type="entry name" value="Histone-fold"/>
</dbReference>
<organism evidence="4">
    <name type="scientific">Amphidinium carterae</name>
    <name type="common">Dinoflagellate</name>
    <dbReference type="NCBI Taxonomy" id="2961"/>
    <lineage>
        <taxon>Eukaryota</taxon>
        <taxon>Sar</taxon>
        <taxon>Alveolata</taxon>
        <taxon>Dinophyceae</taxon>
        <taxon>Amphidiniales</taxon>
        <taxon>Amphidiniaceae</taxon>
        <taxon>Amphidinium</taxon>
    </lineage>
</organism>
<accession>E3UGH3</accession>
<dbReference type="Gene3D" id="1.10.20.10">
    <property type="entry name" value="Histone, subunit A"/>
    <property type="match status" value="1"/>
</dbReference>
<dbReference type="SMART" id="SM00427">
    <property type="entry name" value="H2B"/>
    <property type="match status" value="1"/>
</dbReference>
<dbReference type="GO" id="GO:0000786">
    <property type="term" value="C:nucleosome"/>
    <property type="evidence" value="ECO:0007669"/>
    <property type="project" value="InterPro"/>
</dbReference>
<reference evidence="4" key="1">
    <citation type="submission" date="2010-05" db="EMBL/GenBank/DDBJ databases">
        <title>Full-length cDNAs of dinoflagellates Amphidinium carterae and Karlodinium veneficum.</title>
        <authorList>
            <person name="Zhang H."/>
            <person name="Zhuang Y."/>
            <person name="Place A."/>
            <person name="Gaasterland T."/>
            <person name="Rogers Y.-H."/>
            <person name="Gill J."/>
            <person name="Lin S."/>
        </authorList>
    </citation>
    <scope>NUCLEOTIDE SEQUENCE</scope>
    <source>
        <strain evidence="4">CCMP1314</strain>
    </source>
</reference>
<feature type="region of interest" description="Disordered" evidence="2">
    <location>
        <begin position="1"/>
        <end position="31"/>
    </location>
</feature>
<dbReference type="InterPro" id="IPR000558">
    <property type="entry name" value="Histone_H2B"/>
</dbReference>
<protein>
    <submittedName>
        <fullName evidence="4">Putative histone 2B</fullName>
    </submittedName>
</protein>
<dbReference type="InterPro" id="IPR007125">
    <property type="entry name" value="H2A/H2B/H3"/>
</dbReference>
<dbReference type="GO" id="GO:0003677">
    <property type="term" value="F:DNA binding"/>
    <property type="evidence" value="ECO:0007669"/>
    <property type="project" value="InterPro"/>
</dbReference>
<dbReference type="CDD" id="cd22910">
    <property type="entry name" value="HFD_H2B"/>
    <property type="match status" value="1"/>
</dbReference>
<evidence type="ECO:0000259" key="3">
    <source>
        <dbReference type="Pfam" id="PF00125"/>
    </source>
</evidence>
<evidence type="ECO:0000256" key="1">
    <source>
        <dbReference type="ARBA" id="ARBA00006846"/>
    </source>
</evidence>
<dbReference type="EMBL" id="HM245439">
    <property type="protein sequence ID" value="ADK66834.1"/>
    <property type="molecule type" value="mRNA"/>
</dbReference>
<dbReference type="Pfam" id="PF00125">
    <property type="entry name" value="Histone"/>
    <property type="match status" value="1"/>
</dbReference>
<evidence type="ECO:0000313" key="4">
    <source>
        <dbReference type="EMBL" id="ADK66834.1"/>
    </source>
</evidence>
<dbReference type="EMBL" id="HM245440">
    <property type="protein sequence ID" value="ADK66835.1"/>
    <property type="molecule type" value="mRNA"/>
</dbReference>
<evidence type="ECO:0000256" key="2">
    <source>
        <dbReference type="SAM" id="MobiDB-lite"/>
    </source>
</evidence>
<sequence>MALQAKKSKMPPAAEPEEEDNDAPAGKVKKDKLKVKDVKMAPYILKILKQVNKNATISKQAMCIMESCVNDTFDRLTAEAGSLMRHAGSKGKDTLGSREIQSATRFVFPAELARHAISEGCKAVMHYNTSKKGAAASKK</sequence>
<comment type="similarity">
    <text evidence="1">Belongs to the histone H2B family.</text>
</comment>
<dbReference type="GO" id="GO:0046982">
    <property type="term" value="F:protein heterodimerization activity"/>
    <property type="evidence" value="ECO:0007669"/>
    <property type="project" value="InterPro"/>
</dbReference>
<feature type="domain" description="Core Histone H2A/H2B/H3" evidence="3">
    <location>
        <begin position="43"/>
        <end position="105"/>
    </location>
</feature>
<dbReference type="PRINTS" id="PR00621">
    <property type="entry name" value="HISTONEH2B"/>
</dbReference>
<dbReference type="GO" id="GO:0030527">
    <property type="term" value="F:structural constituent of chromatin"/>
    <property type="evidence" value="ECO:0007669"/>
    <property type="project" value="InterPro"/>
</dbReference>